<evidence type="ECO:0000313" key="2">
    <source>
        <dbReference type="EMBL" id="KAG9238064.1"/>
    </source>
</evidence>
<feature type="compositionally biased region" description="Polar residues" evidence="1">
    <location>
        <begin position="310"/>
        <end position="319"/>
    </location>
</feature>
<sequence length="397" mass="44653">MARTTVNSNSIETKEVEVVVVEEEEEEEEEEKEGRPKQAETARWTEEKEKGERRGVVRRSEEKVRRGEERRGEVRRGAEEREREEGQRLCIALHRFALHPAPEAAPPPPPPARGRDEVGNRSLLGRCEEGRTRLSRLSPARCSTTRNLRKTVYALAWSEGIVWLSFLEALREGCVVLWRWIERVARMGHHPSPMRRIRSSTSPSQDSRVETQASRLKSARLENLVACDDAIACSPRLLLSSQGARGWGKGRDSGGVRSTVLRPRSARAPDSLSIIVHTDCLDKYGLDKYGLDKYGLYKYCLYKVTAHGPSKSQESTPRQISEPPNPTVQEHPSLTGACVNLTSYGNGLLVWVIRLWQKPALLLNARDELVCLLHMAIPPSIEKGCTTAVVESRVAQR</sequence>
<proteinExistence type="predicted"/>
<dbReference type="Proteomes" id="UP000824998">
    <property type="component" value="Unassembled WGS sequence"/>
</dbReference>
<feature type="region of interest" description="Disordered" evidence="1">
    <location>
        <begin position="1"/>
        <end position="80"/>
    </location>
</feature>
<organism evidence="2 3">
    <name type="scientific">Amylocarpus encephaloides</name>
    <dbReference type="NCBI Taxonomy" id="45428"/>
    <lineage>
        <taxon>Eukaryota</taxon>
        <taxon>Fungi</taxon>
        <taxon>Dikarya</taxon>
        <taxon>Ascomycota</taxon>
        <taxon>Pezizomycotina</taxon>
        <taxon>Leotiomycetes</taxon>
        <taxon>Helotiales</taxon>
        <taxon>Helotiales incertae sedis</taxon>
        <taxon>Amylocarpus</taxon>
    </lineage>
</organism>
<evidence type="ECO:0000313" key="3">
    <source>
        <dbReference type="Proteomes" id="UP000824998"/>
    </source>
</evidence>
<keyword evidence="3" id="KW-1185">Reference proteome</keyword>
<feature type="compositionally biased region" description="Polar residues" evidence="1">
    <location>
        <begin position="1"/>
        <end position="11"/>
    </location>
</feature>
<protein>
    <submittedName>
        <fullName evidence="2">Uncharacterized protein</fullName>
    </submittedName>
</protein>
<reference evidence="2" key="1">
    <citation type="journal article" date="2021" name="IMA Fungus">
        <title>Genomic characterization of three marine fungi, including Emericellopsis atlantica sp. nov. with signatures of a generalist lifestyle and marine biomass degradation.</title>
        <authorList>
            <person name="Hagestad O.C."/>
            <person name="Hou L."/>
            <person name="Andersen J.H."/>
            <person name="Hansen E.H."/>
            <person name="Altermark B."/>
            <person name="Li C."/>
            <person name="Kuhnert E."/>
            <person name="Cox R.J."/>
            <person name="Crous P.W."/>
            <person name="Spatafora J.W."/>
            <person name="Lail K."/>
            <person name="Amirebrahimi M."/>
            <person name="Lipzen A."/>
            <person name="Pangilinan J."/>
            <person name="Andreopoulos W."/>
            <person name="Hayes R.D."/>
            <person name="Ng V."/>
            <person name="Grigoriev I.V."/>
            <person name="Jackson S.A."/>
            <person name="Sutton T.D.S."/>
            <person name="Dobson A.D.W."/>
            <person name="Rama T."/>
        </authorList>
    </citation>
    <scope>NUCLEOTIDE SEQUENCE</scope>
    <source>
        <strain evidence="2">TRa018bII</strain>
    </source>
</reference>
<name>A0A9P8C8S5_9HELO</name>
<gene>
    <name evidence="2" type="ORF">BJ875DRAFT_515401</name>
</gene>
<feature type="compositionally biased region" description="Polar residues" evidence="1">
    <location>
        <begin position="199"/>
        <end position="211"/>
    </location>
</feature>
<dbReference type="AlphaFoldDB" id="A0A9P8C8S5"/>
<feature type="region of interest" description="Disordered" evidence="1">
    <location>
        <begin position="308"/>
        <end position="331"/>
    </location>
</feature>
<feature type="compositionally biased region" description="Acidic residues" evidence="1">
    <location>
        <begin position="20"/>
        <end position="31"/>
    </location>
</feature>
<feature type="compositionally biased region" description="Basic and acidic residues" evidence="1">
    <location>
        <begin position="32"/>
        <end position="80"/>
    </location>
</feature>
<accession>A0A9P8C8S5</accession>
<evidence type="ECO:0000256" key="1">
    <source>
        <dbReference type="SAM" id="MobiDB-lite"/>
    </source>
</evidence>
<comment type="caution">
    <text evidence="2">The sequence shown here is derived from an EMBL/GenBank/DDBJ whole genome shotgun (WGS) entry which is preliminary data.</text>
</comment>
<dbReference type="EMBL" id="MU251376">
    <property type="protein sequence ID" value="KAG9238064.1"/>
    <property type="molecule type" value="Genomic_DNA"/>
</dbReference>
<feature type="region of interest" description="Disordered" evidence="1">
    <location>
        <begin position="191"/>
        <end position="211"/>
    </location>
</feature>